<dbReference type="Pfam" id="PF05673">
    <property type="entry name" value="DUF815"/>
    <property type="match status" value="1"/>
</dbReference>
<dbReference type="eggNOG" id="COG2607">
    <property type="taxonomic scope" value="Bacteria"/>
</dbReference>
<dbReference type="InterPro" id="IPR027417">
    <property type="entry name" value="P-loop_NTPase"/>
</dbReference>
<accession>A0A0B0H496</accession>
<dbReference type="OrthoDB" id="9812140at2"/>
<keyword evidence="2" id="KW-1185">Reference proteome</keyword>
<evidence type="ECO:0000313" key="2">
    <source>
        <dbReference type="Proteomes" id="UP000030856"/>
    </source>
</evidence>
<dbReference type="SUPFAM" id="SSF52540">
    <property type="entry name" value="P-loop containing nucleoside triphosphate hydrolases"/>
    <property type="match status" value="1"/>
</dbReference>
<dbReference type="Proteomes" id="UP000030856">
    <property type="component" value="Unassembled WGS sequence"/>
</dbReference>
<dbReference type="STRING" id="2340.JV46_09250"/>
<dbReference type="EMBL" id="JRAA01000002">
    <property type="protein sequence ID" value="KHF25033.1"/>
    <property type="molecule type" value="Genomic_DNA"/>
</dbReference>
<protein>
    <submittedName>
        <fullName evidence="1">ATPase</fullName>
    </submittedName>
</protein>
<dbReference type="PANTHER" id="PTHR42935:SF1">
    <property type="entry name" value="SLR0930 PROTEIN"/>
    <property type="match status" value="1"/>
</dbReference>
<dbReference type="AlphaFoldDB" id="A0A0B0H496"/>
<dbReference type="InterPro" id="IPR008533">
    <property type="entry name" value="DUF815"/>
</dbReference>
<dbReference type="Gene3D" id="3.40.50.300">
    <property type="entry name" value="P-loop containing nucleotide triphosphate hydrolases"/>
    <property type="match status" value="1"/>
</dbReference>
<evidence type="ECO:0000313" key="1">
    <source>
        <dbReference type="EMBL" id="KHF25033.1"/>
    </source>
</evidence>
<dbReference type="PANTHER" id="PTHR42935">
    <property type="entry name" value="SLR0930 PROTEIN"/>
    <property type="match status" value="1"/>
</dbReference>
<dbReference type="PATRIC" id="fig|2340.3.peg.1667"/>
<reference evidence="1 2" key="1">
    <citation type="journal article" date="2014" name="BMC Genomics">
        <title>The genome of the intracellular bacterium of the coastal bivalve, Solemya velum: a blueprint for thriving in and out of symbiosis.</title>
        <authorList>
            <person name="Dmytrenko O."/>
            <person name="Russell S.L."/>
            <person name="Loo W.T."/>
            <person name="Fontanez K.M."/>
            <person name="Liao L."/>
            <person name="Roeselers G."/>
            <person name="Sharma R."/>
            <person name="Stewart F.J."/>
            <person name="Newton I.L."/>
            <person name="Woyke T."/>
            <person name="Wu D."/>
            <person name="Lang J.M."/>
            <person name="Eisen J.A."/>
            <person name="Cavanaugh C.M."/>
        </authorList>
    </citation>
    <scope>NUCLEOTIDE SEQUENCE [LARGE SCALE GENOMIC DNA]</scope>
    <source>
        <strain evidence="1 2">WH</strain>
    </source>
</reference>
<proteinExistence type="predicted"/>
<organism evidence="1 2">
    <name type="scientific">Solemya velum gill symbiont</name>
    <dbReference type="NCBI Taxonomy" id="2340"/>
    <lineage>
        <taxon>Bacteria</taxon>
        <taxon>Pseudomonadati</taxon>
        <taxon>Pseudomonadota</taxon>
        <taxon>Gammaproteobacteria</taxon>
        <taxon>sulfur-oxidizing symbionts</taxon>
    </lineage>
</organism>
<comment type="caution">
    <text evidence="1">The sequence shown here is derived from an EMBL/GenBank/DDBJ whole genome shotgun (WGS) entry which is preliminary data.</text>
</comment>
<gene>
    <name evidence="1" type="ORF">JV46_09250</name>
</gene>
<dbReference type="RefSeq" id="WP_043117264.1">
    <property type="nucleotide sequence ID" value="NZ_JRAA01000002.1"/>
</dbReference>
<sequence>MSDKLDQFLKRAEGMLERLEQVLPEAQQEIDWSAPAQRWQHDGNRGRLEAIHSPRTLRLDDLLCIDHQKSELLRNTQNFVTGKAANNALLWGSRGTGKSSLVKALLPEFKEQGLRLLEIDKEHRVELSRILELINDRDEHFIIFSDDLSFEAQESSYKPLKAALDGSLAGLPENILIYATSNRRHLLPEYQSENQQSKIVDEELHLAESLEEKISLSERFGLWLSFHPFSQDNYLDAVAHWLQAYGSELNDESRPEALRFALQRGSRSGRVARQFAIDFSNR</sequence>
<name>A0A0B0H496_SOVGS</name>